<keyword evidence="4 5" id="KW-0472">Membrane</keyword>
<feature type="transmembrane region" description="Helical" evidence="5">
    <location>
        <begin position="376"/>
        <end position="394"/>
    </location>
</feature>
<feature type="transmembrane region" description="Helical" evidence="5">
    <location>
        <begin position="323"/>
        <end position="343"/>
    </location>
</feature>
<dbReference type="GO" id="GO:0016874">
    <property type="term" value="F:ligase activity"/>
    <property type="evidence" value="ECO:0007669"/>
    <property type="project" value="UniProtKB-KW"/>
</dbReference>
<dbReference type="AlphaFoldDB" id="A0A1I3ZT28"/>
<evidence type="ECO:0000256" key="2">
    <source>
        <dbReference type="ARBA" id="ARBA00022692"/>
    </source>
</evidence>
<feature type="transmembrane region" description="Helical" evidence="5">
    <location>
        <begin position="7"/>
        <end position="27"/>
    </location>
</feature>
<feature type="transmembrane region" description="Helical" evidence="5">
    <location>
        <begin position="160"/>
        <end position="178"/>
    </location>
</feature>
<organism evidence="7 8">
    <name type="scientific">Methylorubrum salsuginis</name>
    <dbReference type="NCBI Taxonomy" id="414703"/>
    <lineage>
        <taxon>Bacteria</taxon>
        <taxon>Pseudomonadati</taxon>
        <taxon>Pseudomonadota</taxon>
        <taxon>Alphaproteobacteria</taxon>
        <taxon>Hyphomicrobiales</taxon>
        <taxon>Methylobacteriaceae</taxon>
        <taxon>Methylorubrum</taxon>
    </lineage>
</organism>
<keyword evidence="8" id="KW-1185">Reference proteome</keyword>
<comment type="subcellular location">
    <subcellularLocation>
        <location evidence="1">Membrane</location>
        <topology evidence="1">Multi-pass membrane protein</topology>
    </subcellularLocation>
</comment>
<evidence type="ECO:0000313" key="7">
    <source>
        <dbReference type="EMBL" id="SFK46719.1"/>
    </source>
</evidence>
<dbReference type="EMBL" id="FOSV01000002">
    <property type="protein sequence ID" value="SFK46719.1"/>
    <property type="molecule type" value="Genomic_DNA"/>
</dbReference>
<reference evidence="8" key="1">
    <citation type="submission" date="2016-10" db="EMBL/GenBank/DDBJ databases">
        <authorList>
            <person name="Varghese N."/>
            <person name="Submissions S."/>
        </authorList>
    </citation>
    <scope>NUCLEOTIDE SEQUENCE [LARGE SCALE GENOMIC DNA]</scope>
    <source>
        <strain evidence="8">CGMCC 1.6474</strain>
    </source>
</reference>
<name>A0A1I3ZT28_9HYPH</name>
<feature type="transmembrane region" description="Helical" evidence="5">
    <location>
        <begin position="62"/>
        <end position="83"/>
    </location>
</feature>
<accession>A0A1I3ZT28</accession>
<evidence type="ECO:0000256" key="4">
    <source>
        <dbReference type="ARBA" id="ARBA00023136"/>
    </source>
</evidence>
<gene>
    <name evidence="7" type="ORF">SAMN04488125_10261</name>
</gene>
<feature type="transmembrane region" description="Helical" evidence="5">
    <location>
        <begin position="352"/>
        <end position="370"/>
    </location>
</feature>
<keyword evidence="3 5" id="KW-1133">Transmembrane helix</keyword>
<evidence type="ECO:0000256" key="1">
    <source>
        <dbReference type="ARBA" id="ARBA00004141"/>
    </source>
</evidence>
<protein>
    <submittedName>
        <fullName evidence="7">O-antigen ligase</fullName>
    </submittedName>
</protein>
<sequence>MRSAAAARLDAAGTVALALMPVIMALANRSSPLVAGIAALLFLAGTIAEHGAEALRLILRPLAAPLGLAALAFLAWCLAAFAWSPFPGLSARVFSEFVLAVIPAFLLIRLAPGRMPTWGPALAAVGLAAACLFIAGSLAADLALQQALGQRAALFMFNRPLLTAVLLAGPLAAILALRGRRLPALALLAVTAFAVLRSISGAATMGMLAGAGLFLVAWLAPKRIGIASSALILFLAFALAPVEGDILAHVMPEAAHERLTLSSSRARVAIAQSFGAAVAQAPLIGSGYGTGLRFAEVPAVADFAPEMRTMLAVGHPHNSFLQIWAELGLVGAVLGSLAAFLGLQAAAALPRILFATALGLLGAAVAIMFVEHGAWQAWWTAGLGAALTWLRAACMARPAPNE</sequence>
<keyword evidence="7" id="KW-0436">Ligase</keyword>
<dbReference type="Proteomes" id="UP000198804">
    <property type="component" value="Unassembled WGS sequence"/>
</dbReference>
<feature type="transmembrane region" description="Helical" evidence="5">
    <location>
        <begin position="120"/>
        <end position="140"/>
    </location>
</feature>
<keyword evidence="2 5" id="KW-0812">Transmembrane</keyword>
<dbReference type="Pfam" id="PF04932">
    <property type="entry name" value="Wzy_C"/>
    <property type="match status" value="1"/>
</dbReference>
<feature type="transmembrane region" description="Helical" evidence="5">
    <location>
        <begin position="33"/>
        <end position="50"/>
    </location>
</feature>
<evidence type="ECO:0000259" key="6">
    <source>
        <dbReference type="Pfam" id="PF04932"/>
    </source>
</evidence>
<dbReference type="GO" id="GO:0016020">
    <property type="term" value="C:membrane"/>
    <property type="evidence" value="ECO:0007669"/>
    <property type="project" value="UniProtKB-SubCell"/>
</dbReference>
<feature type="transmembrane region" description="Helical" evidence="5">
    <location>
        <begin position="268"/>
        <end position="288"/>
    </location>
</feature>
<proteinExistence type="predicted"/>
<dbReference type="STRING" id="414703.SAMN04488125_10261"/>
<dbReference type="InterPro" id="IPR007016">
    <property type="entry name" value="O-antigen_ligase-rel_domated"/>
</dbReference>
<feature type="domain" description="O-antigen ligase-related" evidence="6">
    <location>
        <begin position="187"/>
        <end position="334"/>
    </location>
</feature>
<evidence type="ECO:0000313" key="8">
    <source>
        <dbReference type="Proteomes" id="UP000198804"/>
    </source>
</evidence>
<feature type="transmembrane region" description="Helical" evidence="5">
    <location>
        <begin position="185"/>
        <end position="218"/>
    </location>
</feature>
<evidence type="ECO:0000256" key="5">
    <source>
        <dbReference type="SAM" id="Phobius"/>
    </source>
</evidence>
<feature type="transmembrane region" description="Helical" evidence="5">
    <location>
        <begin position="89"/>
        <end position="108"/>
    </location>
</feature>
<feature type="transmembrane region" description="Helical" evidence="5">
    <location>
        <begin position="224"/>
        <end position="247"/>
    </location>
</feature>
<evidence type="ECO:0000256" key="3">
    <source>
        <dbReference type="ARBA" id="ARBA00022989"/>
    </source>
</evidence>